<dbReference type="Pfam" id="PF01738">
    <property type="entry name" value="DLH"/>
    <property type="match status" value="1"/>
</dbReference>
<accession>A7NLA8</accession>
<dbReference type="eggNOG" id="COG0412">
    <property type="taxonomic scope" value="Bacteria"/>
</dbReference>
<evidence type="ECO:0000259" key="1">
    <source>
        <dbReference type="Pfam" id="PF01738"/>
    </source>
</evidence>
<dbReference type="SUPFAM" id="SSF53474">
    <property type="entry name" value="alpha/beta-Hydrolases"/>
    <property type="match status" value="1"/>
</dbReference>
<dbReference type="PANTHER" id="PTHR46623:SF6">
    <property type="entry name" value="ALPHA_BETA-HYDROLASES SUPERFAMILY PROTEIN"/>
    <property type="match status" value="1"/>
</dbReference>
<gene>
    <name evidence="2" type="ordered locus">Rcas_2198</name>
</gene>
<evidence type="ECO:0000313" key="3">
    <source>
        <dbReference type="Proteomes" id="UP000000263"/>
    </source>
</evidence>
<dbReference type="InterPro" id="IPR029058">
    <property type="entry name" value="AB_hydrolase_fold"/>
</dbReference>
<dbReference type="HOGENOM" id="CLU_054590_7_1_0"/>
<evidence type="ECO:0000313" key="2">
    <source>
        <dbReference type="EMBL" id="ABU58281.1"/>
    </source>
</evidence>
<keyword evidence="2" id="KW-0378">Hydrolase</keyword>
<dbReference type="EMBL" id="CP000804">
    <property type="protein sequence ID" value="ABU58281.1"/>
    <property type="molecule type" value="Genomic_DNA"/>
</dbReference>
<keyword evidence="3" id="KW-1185">Reference proteome</keyword>
<dbReference type="AlphaFoldDB" id="A7NLA8"/>
<dbReference type="KEGG" id="rca:Rcas_2198"/>
<sequence>MIPLKLFIPYQKDKTMADVVIHAPDGALHAYLATPDGTGPWPGVVVIHDALGMRSDTHRQADWLAGEGFLTAAPDLFDGGTVITCLRSIIRDYLTWQGMMFRHIAATRDWLAQRNDCTGRIGVIGFCMGGGFALLLAPGHGFAASSVNYGILPDDLERAVTGACPIVANYGAKDAMLRGAAGRLERALTALGIDHDVKEYPDAGHAFLNNHDPREVHALLRVAWHVTQMGYHEPSARDARQRIVTFFNRHLR</sequence>
<dbReference type="InterPro" id="IPR002925">
    <property type="entry name" value="Dienelactn_hydro"/>
</dbReference>
<feature type="domain" description="Dienelactone hydrolase" evidence="1">
    <location>
        <begin position="29"/>
        <end position="250"/>
    </location>
</feature>
<dbReference type="PANTHER" id="PTHR46623">
    <property type="entry name" value="CARBOXYMETHYLENEBUTENOLIDASE-RELATED"/>
    <property type="match status" value="1"/>
</dbReference>
<organism evidence="2 3">
    <name type="scientific">Roseiflexus castenholzii (strain DSM 13941 / HLO8)</name>
    <dbReference type="NCBI Taxonomy" id="383372"/>
    <lineage>
        <taxon>Bacteria</taxon>
        <taxon>Bacillati</taxon>
        <taxon>Chloroflexota</taxon>
        <taxon>Chloroflexia</taxon>
        <taxon>Chloroflexales</taxon>
        <taxon>Roseiflexineae</taxon>
        <taxon>Roseiflexaceae</taxon>
        <taxon>Roseiflexus</taxon>
    </lineage>
</organism>
<dbReference type="Proteomes" id="UP000000263">
    <property type="component" value="Chromosome"/>
</dbReference>
<dbReference type="GO" id="GO:0016787">
    <property type="term" value="F:hydrolase activity"/>
    <property type="evidence" value="ECO:0007669"/>
    <property type="project" value="UniProtKB-KW"/>
</dbReference>
<dbReference type="Gene3D" id="3.40.50.1820">
    <property type="entry name" value="alpha/beta hydrolase"/>
    <property type="match status" value="1"/>
</dbReference>
<protein>
    <submittedName>
        <fullName evidence="2">Dienelactone hydrolase</fullName>
    </submittedName>
</protein>
<reference evidence="2 3" key="1">
    <citation type="submission" date="2007-08" db="EMBL/GenBank/DDBJ databases">
        <title>Complete sequence of Roseiflexus castenholzii DSM 13941.</title>
        <authorList>
            <consortium name="US DOE Joint Genome Institute"/>
            <person name="Copeland A."/>
            <person name="Lucas S."/>
            <person name="Lapidus A."/>
            <person name="Barry K."/>
            <person name="Glavina del Rio T."/>
            <person name="Dalin E."/>
            <person name="Tice H."/>
            <person name="Pitluck S."/>
            <person name="Thompson L.S."/>
            <person name="Brettin T."/>
            <person name="Bruce D."/>
            <person name="Detter J.C."/>
            <person name="Han C."/>
            <person name="Tapia R."/>
            <person name="Schmutz J."/>
            <person name="Larimer F."/>
            <person name="Land M."/>
            <person name="Hauser L."/>
            <person name="Kyrpides N."/>
            <person name="Mikhailova N."/>
            <person name="Bryant D.A."/>
            <person name="Hanada S."/>
            <person name="Tsukatani Y."/>
            <person name="Richardson P."/>
        </authorList>
    </citation>
    <scope>NUCLEOTIDE SEQUENCE [LARGE SCALE GENOMIC DNA]</scope>
    <source>
        <strain evidence="3">DSM 13941 / HLO8</strain>
    </source>
</reference>
<name>A7NLA8_ROSCS</name>
<dbReference type="InterPro" id="IPR051049">
    <property type="entry name" value="Dienelactone_hydrolase-like"/>
</dbReference>
<proteinExistence type="predicted"/>